<evidence type="ECO:0000313" key="3">
    <source>
        <dbReference type="Proteomes" id="UP001178507"/>
    </source>
</evidence>
<comment type="caution">
    <text evidence="2">The sequence shown here is derived from an EMBL/GenBank/DDBJ whole genome shotgun (WGS) entry which is preliminary data.</text>
</comment>
<protein>
    <submittedName>
        <fullName evidence="2">Uncharacterized protein</fullName>
    </submittedName>
</protein>
<reference evidence="2" key="1">
    <citation type="submission" date="2023-08" db="EMBL/GenBank/DDBJ databases">
        <authorList>
            <person name="Chen Y."/>
            <person name="Shah S."/>
            <person name="Dougan E. K."/>
            <person name="Thang M."/>
            <person name="Chan C."/>
        </authorList>
    </citation>
    <scope>NUCLEOTIDE SEQUENCE</scope>
</reference>
<feature type="region of interest" description="Disordered" evidence="1">
    <location>
        <begin position="268"/>
        <end position="294"/>
    </location>
</feature>
<feature type="compositionally biased region" description="Low complexity" evidence="1">
    <location>
        <begin position="52"/>
        <end position="61"/>
    </location>
</feature>
<keyword evidence="3" id="KW-1185">Reference proteome</keyword>
<gene>
    <name evidence="2" type="ORF">EVOR1521_LOCUS27754</name>
</gene>
<sequence>MRAESLSDETQDGRSFDVGVAQRITLMIMDTGRKLEELAQELDNAWKRTRTRSTSQTSQSSFRPPARSGTSRGSSAQKPSAAPRVGAAVLEAKAEELRRERLKELRRREEAQAASKAEEAQRAAKTTQRDSRGQPQRTPSFGEVPKFGKEGRAHPKSLPDAPQSPLVREVQADHDLRKQALKQPLPHSAETFLLPQRVHFEAKTVPKELRAEPKERWARKRELNLIEDLDKALQALENFASAETKSRGAAQLKLARLAVAEQKRKLAARQFPEGAAPGSERSKVQQSAREMRLQSAEMSQKIGAEMEELEIALAALEVLESQPAESQAEETVRSAQLALLQQKFRLAASDPRVTSREMGEILQQLSDLEEQMTPASPSERRKVEAGRMALLKQKAKTTTSHVALLKQKTKAPAASKSESTQELDAALEAAKMALLKQKAKAPAASTSESTQELDAALEALEALEQEPPGSTDSTGGKSMRLQAAKMALLKQKAKAPAASTSESTQELDAALEALEALEQEPPSSADSAGGKSMRLQAAKMALLKQKAKAPAASTSESTQDLDAALEALEALDRSRPAALKALAASPCGCRPPRWLC</sequence>
<feature type="compositionally biased region" description="Basic and acidic residues" evidence="1">
    <location>
        <begin position="1"/>
        <end position="15"/>
    </location>
</feature>
<proteinExistence type="predicted"/>
<evidence type="ECO:0000313" key="2">
    <source>
        <dbReference type="EMBL" id="CAJ1405583.1"/>
    </source>
</evidence>
<feature type="compositionally biased region" description="Polar residues" evidence="1">
    <location>
        <begin position="68"/>
        <end position="78"/>
    </location>
</feature>
<organism evidence="2 3">
    <name type="scientific">Effrenium voratum</name>
    <dbReference type="NCBI Taxonomy" id="2562239"/>
    <lineage>
        <taxon>Eukaryota</taxon>
        <taxon>Sar</taxon>
        <taxon>Alveolata</taxon>
        <taxon>Dinophyceae</taxon>
        <taxon>Suessiales</taxon>
        <taxon>Symbiodiniaceae</taxon>
        <taxon>Effrenium</taxon>
    </lineage>
</organism>
<dbReference type="AlphaFoldDB" id="A0AA36JIF0"/>
<feature type="region of interest" description="Disordered" evidence="1">
    <location>
        <begin position="104"/>
        <end position="190"/>
    </location>
</feature>
<evidence type="ECO:0000256" key="1">
    <source>
        <dbReference type="SAM" id="MobiDB-lite"/>
    </source>
</evidence>
<dbReference type="Proteomes" id="UP001178507">
    <property type="component" value="Unassembled WGS sequence"/>
</dbReference>
<name>A0AA36JIF0_9DINO</name>
<feature type="region of interest" description="Disordered" evidence="1">
    <location>
        <begin position="45"/>
        <end position="89"/>
    </location>
</feature>
<dbReference type="EMBL" id="CAUJNA010003592">
    <property type="protein sequence ID" value="CAJ1405583.1"/>
    <property type="molecule type" value="Genomic_DNA"/>
</dbReference>
<accession>A0AA36JIF0</accession>
<feature type="compositionally biased region" description="Basic and acidic residues" evidence="1">
    <location>
        <begin position="104"/>
        <end position="132"/>
    </location>
</feature>
<feature type="region of interest" description="Disordered" evidence="1">
    <location>
        <begin position="1"/>
        <end position="20"/>
    </location>
</feature>